<dbReference type="Gene3D" id="3.40.440.10">
    <property type="entry name" value="Adenylosuccinate Synthetase, subunit A, domain 1"/>
    <property type="match status" value="1"/>
</dbReference>
<dbReference type="InterPro" id="IPR042109">
    <property type="entry name" value="Adenylosuccinate_synth_dom1"/>
</dbReference>
<accession>A0A345UIZ2</accession>
<dbReference type="FunFam" id="3.90.170.10:FF:000001">
    <property type="entry name" value="Adenylosuccinate synthetase"/>
    <property type="match status" value="1"/>
</dbReference>
<dbReference type="SMART" id="SM00788">
    <property type="entry name" value="Adenylsucc_synt"/>
    <property type="match status" value="1"/>
</dbReference>
<feature type="binding site" description="in other chain" evidence="8">
    <location>
        <begin position="38"/>
        <end position="41"/>
    </location>
    <ligand>
        <name>IMP</name>
        <dbReference type="ChEBI" id="CHEBI:58053"/>
        <note>ligand shared between dimeric partners</note>
    </ligand>
</feature>
<evidence type="ECO:0000313" key="12">
    <source>
        <dbReference type="Proteomes" id="UP000254808"/>
    </source>
</evidence>
<dbReference type="FunFam" id="1.10.300.10:FF:000001">
    <property type="entry name" value="Adenylosuccinate synthetase"/>
    <property type="match status" value="1"/>
</dbReference>
<feature type="active site" description="Proton acceptor" evidence="8">
    <location>
        <position position="13"/>
    </location>
</feature>
<proteinExistence type="inferred from homology"/>
<dbReference type="SUPFAM" id="SSF52540">
    <property type="entry name" value="P-loop containing nucleoside triphosphate hydrolases"/>
    <property type="match status" value="1"/>
</dbReference>
<dbReference type="AlphaFoldDB" id="A0A345UIZ2"/>
<evidence type="ECO:0000256" key="6">
    <source>
        <dbReference type="ARBA" id="ARBA00022842"/>
    </source>
</evidence>
<dbReference type="InterPro" id="IPR042111">
    <property type="entry name" value="Adenylosuccinate_synth_dom3"/>
</dbReference>
<feature type="binding site" evidence="8">
    <location>
        <position position="13"/>
    </location>
    <ligand>
        <name>Mg(2+)</name>
        <dbReference type="ChEBI" id="CHEBI:18420"/>
    </ligand>
</feature>
<dbReference type="Pfam" id="PF00709">
    <property type="entry name" value="Adenylsucc_synt"/>
    <property type="match status" value="1"/>
</dbReference>
<feature type="binding site" evidence="8">
    <location>
        <begin position="40"/>
        <end position="42"/>
    </location>
    <ligand>
        <name>GTP</name>
        <dbReference type="ChEBI" id="CHEBI:37565"/>
    </ligand>
</feature>
<dbReference type="GO" id="GO:0005525">
    <property type="term" value="F:GTP binding"/>
    <property type="evidence" value="ECO:0007669"/>
    <property type="project" value="UniProtKB-UniRule"/>
</dbReference>
<dbReference type="GO" id="GO:0004019">
    <property type="term" value="F:adenylosuccinate synthase activity"/>
    <property type="evidence" value="ECO:0007669"/>
    <property type="project" value="UniProtKB-UniRule"/>
</dbReference>
<evidence type="ECO:0000256" key="10">
    <source>
        <dbReference type="RuleBase" id="RU000520"/>
    </source>
</evidence>
<dbReference type="PANTHER" id="PTHR11846:SF0">
    <property type="entry name" value="ADENYLOSUCCINATE SYNTHETASE"/>
    <property type="match status" value="1"/>
</dbReference>
<dbReference type="RefSeq" id="WP_114983721.1">
    <property type="nucleotide sequence ID" value="NZ_CP027806.1"/>
</dbReference>
<dbReference type="KEGG" id="cprv:CYPRO_1180"/>
<evidence type="ECO:0000256" key="2">
    <source>
        <dbReference type="ARBA" id="ARBA00022598"/>
    </source>
</evidence>
<feature type="active site" description="Proton donor" evidence="8">
    <location>
        <position position="41"/>
    </location>
</feature>
<comment type="similarity">
    <text evidence="8 10">Belongs to the adenylosuccinate synthetase family.</text>
</comment>
<evidence type="ECO:0000256" key="1">
    <source>
        <dbReference type="ARBA" id="ARBA00011738"/>
    </source>
</evidence>
<dbReference type="EMBL" id="CP027806">
    <property type="protein sequence ID" value="AXJ00444.1"/>
    <property type="molecule type" value="Genomic_DNA"/>
</dbReference>
<dbReference type="GO" id="GO:0000287">
    <property type="term" value="F:magnesium ion binding"/>
    <property type="evidence" value="ECO:0007669"/>
    <property type="project" value="UniProtKB-UniRule"/>
</dbReference>
<feature type="binding site" description="in other chain" evidence="8">
    <location>
        <position position="303"/>
    </location>
    <ligand>
        <name>IMP</name>
        <dbReference type="ChEBI" id="CHEBI:58053"/>
        <note>ligand shared between dimeric partners</note>
    </ligand>
</feature>
<comment type="subunit">
    <text evidence="1 8">Homodimer.</text>
</comment>
<dbReference type="Gene3D" id="3.90.170.10">
    <property type="entry name" value="Adenylosuccinate Synthetase, subunit A, domain 3"/>
    <property type="match status" value="1"/>
</dbReference>
<dbReference type="EC" id="6.3.4.4" evidence="8 10"/>
<evidence type="ECO:0000256" key="8">
    <source>
        <dbReference type="HAMAP-Rule" id="MF_00011"/>
    </source>
</evidence>
<dbReference type="NCBIfam" id="TIGR00184">
    <property type="entry name" value="purA"/>
    <property type="match status" value="1"/>
</dbReference>
<dbReference type="PROSITE" id="PS00513">
    <property type="entry name" value="ADENYLOSUCCIN_SYN_2"/>
    <property type="match status" value="1"/>
</dbReference>
<comment type="cofactor">
    <cofactor evidence="8">
        <name>Mg(2+)</name>
        <dbReference type="ChEBI" id="CHEBI:18420"/>
    </cofactor>
    <text evidence="8">Binds 1 Mg(2+) ion per subunit.</text>
</comment>
<sequence>MAVRVIIGAQWGDEGKGKIVDLLGESTQWVVRYQGGANAGHTIKFDGKTYVLHLIPSGIFHPGTTCVIGNGVVIDPAKLLEEISMVEEKGANPRKQLKISGSAHIILPYHKQMDVAREKSKGDAAIGTTGRGIGPAYVHKTARTGLRMMDLLDPEALRYKLGYLLEEINVQLKYLYELPELSTDPLLDELTGWGEKLGSYICDTSHELHMAHARGENILLEGAQGALLDIDHGTYPYVTSSSPTSGGACTGTGLPPTAISKVMGITKAYCTRVGNGPFPTELHDAEGKKIRQIGREFGATTGRPRRCGWLDLVALNYAARINGINELTVTKLDVLNTMPTVKVCTAYKIDGEETTIFPKNPVLLSKVKPVYKTFEGWNQSIAECGSRDKLPAQAQALIDFIEEETGVPVKIVSTGPDRAETLVAL</sequence>
<dbReference type="InterPro" id="IPR001114">
    <property type="entry name" value="Adenylosuccinate_synthetase"/>
</dbReference>
<dbReference type="Proteomes" id="UP000254808">
    <property type="component" value="Chromosome"/>
</dbReference>
<dbReference type="OrthoDB" id="9807553at2"/>
<feature type="binding site" description="in other chain" evidence="8">
    <location>
        <begin position="13"/>
        <end position="16"/>
    </location>
    <ligand>
        <name>IMP</name>
        <dbReference type="ChEBI" id="CHEBI:58053"/>
        <note>ligand shared between dimeric partners</note>
    </ligand>
</feature>
<evidence type="ECO:0000256" key="4">
    <source>
        <dbReference type="ARBA" id="ARBA00022741"/>
    </source>
</evidence>
<dbReference type="NCBIfam" id="NF002223">
    <property type="entry name" value="PRK01117.1"/>
    <property type="match status" value="1"/>
</dbReference>
<keyword evidence="7 8" id="KW-0342">GTP-binding</keyword>
<feature type="binding site" evidence="8">
    <location>
        <position position="40"/>
    </location>
    <ligand>
        <name>Mg(2+)</name>
        <dbReference type="ChEBI" id="CHEBI:18420"/>
    </ligand>
</feature>
<dbReference type="HAMAP" id="MF_00011">
    <property type="entry name" value="Adenylosucc_synth"/>
    <property type="match status" value="1"/>
</dbReference>
<protein>
    <recommendedName>
        <fullName evidence="8 10">Adenylosuccinate synthetase</fullName>
        <shortName evidence="8">AMPSase</shortName>
        <shortName evidence="8">AdSS</shortName>
        <ecNumber evidence="8 10">6.3.4.4</ecNumber>
    </recommendedName>
    <alternativeName>
        <fullName evidence="8">IMP--aspartate ligase</fullName>
    </alternativeName>
</protein>
<comment type="function">
    <text evidence="8">Plays an important role in the de novo pathway of purine nucleotide biosynthesis. Catalyzes the first committed step in the biosynthesis of AMP from IMP.</text>
</comment>
<dbReference type="CDD" id="cd03108">
    <property type="entry name" value="AdSS"/>
    <property type="match status" value="1"/>
</dbReference>
<evidence type="ECO:0000256" key="9">
    <source>
        <dbReference type="PROSITE-ProRule" id="PRU10134"/>
    </source>
</evidence>
<dbReference type="InterPro" id="IPR033128">
    <property type="entry name" value="Adenylosuccin_syn_Lys_AS"/>
</dbReference>
<comment type="catalytic activity">
    <reaction evidence="8 10">
        <text>IMP + L-aspartate + GTP = N(6)-(1,2-dicarboxyethyl)-AMP + GDP + phosphate + 2 H(+)</text>
        <dbReference type="Rhea" id="RHEA:15753"/>
        <dbReference type="ChEBI" id="CHEBI:15378"/>
        <dbReference type="ChEBI" id="CHEBI:29991"/>
        <dbReference type="ChEBI" id="CHEBI:37565"/>
        <dbReference type="ChEBI" id="CHEBI:43474"/>
        <dbReference type="ChEBI" id="CHEBI:57567"/>
        <dbReference type="ChEBI" id="CHEBI:58053"/>
        <dbReference type="ChEBI" id="CHEBI:58189"/>
        <dbReference type="EC" id="6.3.4.4"/>
    </reaction>
</comment>
<evidence type="ECO:0000256" key="3">
    <source>
        <dbReference type="ARBA" id="ARBA00022723"/>
    </source>
</evidence>
<dbReference type="PANTHER" id="PTHR11846">
    <property type="entry name" value="ADENYLOSUCCINATE SYNTHETASE"/>
    <property type="match status" value="1"/>
</dbReference>
<keyword evidence="4 8" id="KW-0547">Nucleotide-binding</keyword>
<dbReference type="GO" id="GO:0044208">
    <property type="term" value="P:'de novo' AMP biosynthetic process"/>
    <property type="evidence" value="ECO:0007669"/>
    <property type="project" value="UniProtKB-UniRule"/>
</dbReference>
<feature type="binding site" description="in other chain" evidence="8">
    <location>
        <position position="239"/>
    </location>
    <ligand>
        <name>IMP</name>
        <dbReference type="ChEBI" id="CHEBI:58053"/>
        <note>ligand shared between dimeric partners</note>
    </ligand>
</feature>
<evidence type="ECO:0000256" key="5">
    <source>
        <dbReference type="ARBA" id="ARBA00022755"/>
    </source>
</evidence>
<keyword evidence="3 8" id="KW-0479">Metal-binding</keyword>
<feature type="binding site" description="in other chain" evidence="8">
    <location>
        <position position="224"/>
    </location>
    <ligand>
        <name>IMP</name>
        <dbReference type="ChEBI" id="CHEBI:58053"/>
        <note>ligand shared between dimeric partners</note>
    </ligand>
</feature>
<keyword evidence="2 8" id="KW-0436">Ligase</keyword>
<dbReference type="InterPro" id="IPR042110">
    <property type="entry name" value="Adenylosuccinate_synth_dom2"/>
</dbReference>
<feature type="binding site" evidence="8">
    <location>
        <position position="305"/>
    </location>
    <ligand>
        <name>GTP</name>
        <dbReference type="ChEBI" id="CHEBI:37565"/>
    </ligand>
</feature>
<comment type="pathway">
    <text evidence="8 10">Purine metabolism; AMP biosynthesis via de novo pathway; AMP from IMP: step 1/2.</text>
</comment>
<dbReference type="InterPro" id="IPR018220">
    <property type="entry name" value="Adenylosuccin_syn_GTP-bd"/>
</dbReference>
<evidence type="ECO:0000313" key="11">
    <source>
        <dbReference type="EMBL" id="AXJ00444.1"/>
    </source>
</evidence>
<keyword evidence="12" id="KW-1185">Reference proteome</keyword>
<keyword evidence="5 8" id="KW-0658">Purine biosynthesis</keyword>
<feature type="active site" evidence="9">
    <location>
        <position position="140"/>
    </location>
</feature>
<evidence type="ECO:0000256" key="7">
    <source>
        <dbReference type="ARBA" id="ARBA00023134"/>
    </source>
</evidence>
<dbReference type="GO" id="GO:0046040">
    <property type="term" value="P:IMP metabolic process"/>
    <property type="evidence" value="ECO:0007669"/>
    <property type="project" value="TreeGrafter"/>
</dbReference>
<gene>
    <name evidence="8" type="primary">purA</name>
    <name evidence="11" type="ORF">CYPRO_1180</name>
</gene>
<keyword evidence="8" id="KW-0963">Cytoplasm</keyword>
<feature type="binding site" evidence="8">
    <location>
        <begin position="413"/>
        <end position="415"/>
    </location>
    <ligand>
        <name>GTP</name>
        <dbReference type="ChEBI" id="CHEBI:37565"/>
    </ligand>
</feature>
<dbReference type="InterPro" id="IPR027417">
    <property type="entry name" value="P-loop_NTPase"/>
</dbReference>
<feature type="binding site" evidence="8">
    <location>
        <begin position="331"/>
        <end position="333"/>
    </location>
    <ligand>
        <name>GTP</name>
        <dbReference type="ChEBI" id="CHEBI:37565"/>
    </ligand>
</feature>
<dbReference type="Gene3D" id="1.10.300.10">
    <property type="entry name" value="Adenylosuccinate Synthetase, subunit A, domain 2"/>
    <property type="match status" value="1"/>
</dbReference>
<dbReference type="UniPathway" id="UPA00075">
    <property type="reaction ID" value="UER00335"/>
</dbReference>
<feature type="binding site" description="in other chain" evidence="8">
    <location>
        <position position="129"/>
    </location>
    <ligand>
        <name>IMP</name>
        <dbReference type="ChEBI" id="CHEBI:58053"/>
        <note>ligand shared between dimeric partners</note>
    </ligand>
</feature>
<reference evidence="11 12" key="1">
    <citation type="submission" date="2018-03" db="EMBL/GenBank/DDBJ databases">
        <title>Phenotypic and genomic properties of Cyclonatronum proteinivorum gen. nov., sp. nov., a haloalkaliphilic bacteroidete from soda lakes possessing Na+-translocating rhodopsin.</title>
        <authorList>
            <person name="Toshchakov S.V."/>
            <person name="Korzhenkov A."/>
            <person name="Samarov N.I."/>
            <person name="Kublanov I.V."/>
            <person name="Muntyan M.S."/>
            <person name="Sorokin D.Y."/>
        </authorList>
    </citation>
    <scope>NUCLEOTIDE SEQUENCE [LARGE SCALE GENOMIC DNA]</scope>
    <source>
        <strain evidence="11 12">Omega</strain>
    </source>
</reference>
<keyword evidence="6 8" id="KW-0460">Magnesium</keyword>
<feature type="binding site" evidence="8">
    <location>
        <begin position="299"/>
        <end position="305"/>
    </location>
    <ligand>
        <name>substrate</name>
    </ligand>
</feature>
<name>A0A345UIZ2_9BACT</name>
<comment type="subcellular location">
    <subcellularLocation>
        <location evidence="8">Cytoplasm</location>
    </subcellularLocation>
</comment>
<organism evidence="11 12">
    <name type="scientific">Cyclonatronum proteinivorum</name>
    <dbReference type="NCBI Taxonomy" id="1457365"/>
    <lineage>
        <taxon>Bacteria</taxon>
        <taxon>Pseudomonadati</taxon>
        <taxon>Balneolota</taxon>
        <taxon>Balneolia</taxon>
        <taxon>Balneolales</taxon>
        <taxon>Cyclonatronaceae</taxon>
        <taxon>Cyclonatronum</taxon>
    </lineage>
</organism>
<dbReference type="GO" id="GO:0005737">
    <property type="term" value="C:cytoplasm"/>
    <property type="evidence" value="ECO:0007669"/>
    <property type="project" value="UniProtKB-SubCell"/>
</dbReference>
<feature type="binding site" evidence="8">
    <location>
        <begin position="12"/>
        <end position="18"/>
    </location>
    <ligand>
        <name>GTP</name>
        <dbReference type="ChEBI" id="CHEBI:37565"/>
    </ligand>
</feature>
<feature type="binding site" evidence="8">
    <location>
        <position position="143"/>
    </location>
    <ligand>
        <name>IMP</name>
        <dbReference type="ChEBI" id="CHEBI:58053"/>
        <note>ligand shared between dimeric partners</note>
    </ligand>
</feature>
<dbReference type="PROSITE" id="PS01266">
    <property type="entry name" value="ADENYLOSUCCIN_SYN_1"/>
    <property type="match status" value="1"/>
</dbReference>